<dbReference type="EMBL" id="RCSW01000003">
    <property type="protein sequence ID" value="KAF7952013.1"/>
    <property type="molecule type" value="Genomic_DNA"/>
</dbReference>
<protein>
    <recommendedName>
        <fullName evidence="3">RRM domain-containing protein</fullName>
    </recommendedName>
</protein>
<feature type="compositionally biased region" description="Polar residues" evidence="2">
    <location>
        <begin position="1025"/>
        <end position="1045"/>
    </location>
</feature>
<feature type="compositionally biased region" description="Basic residues" evidence="2">
    <location>
        <begin position="1008"/>
        <end position="1017"/>
    </location>
</feature>
<feature type="compositionally biased region" description="Polar residues" evidence="2">
    <location>
        <begin position="933"/>
        <end position="951"/>
    </location>
</feature>
<dbReference type="GeneID" id="62145099"/>
<gene>
    <name evidence="4" type="ORF">EAE97_001510</name>
</gene>
<feature type="region of interest" description="Disordered" evidence="2">
    <location>
        <begin position="692"/>
        <end position="825"/>
    </location>
</feature>
<dbReference type="InterPro" id="IPR000504">
    <property type="entry name" value="RRM_dom"/>
</dbReference>
<feature type="compositionally biased region" description="Basic residues" evidence="2">
    <location>
        <begin position="881"/>
        <end position="892"/>
    </location>
</feature>
<feature type="domain" description="RRM" evidence="3">
    <location>
        <begin position="498"/>
        <end position="574"/>
    </location>
</feature>
<keyword evidence="5" id="KW-1185">Reference proteome</keyword>
<evidence type="ECO:0000313" key="4">
    <source>
        <dbReference type="EMBL" id="KAF7952013.1"/>
    </source>
</evidence>
<feature type="compositionally biased region" description="Polar residues" evidence="2">
    <location>
        <begin position="1092"/>
        <end position="1106"/>
    </location>
</feature>
<name>A0A9P5IRZ5_9HELO</name>
<evidence type="ECO:0000313" key="5">
    <source>
        <dbReference type="Proteomes" id="UP000710849"/>
    </source>
</evidence>
<feature type="region of interest" description="Disordered" evidence="2">
    <location>
        <begin position="574"/>
        <end position="593"/>
    </location>
</feature>
<dbReference type="GO" id="GO:0003723">
    <property type="term" value="F:RNA binding"/>
    <property type="evidence" value="ECO:0007669"/>
    <property type="project" value="UniProtKB-UniRule"/>
</dbReference>
<feature type="compositionally biased region" description="Polar residues" evidence="2">
    <location>
        <begin position="915"/>
        <end position="924"/>
    </location>
</feature>
<feature type="region of interest" description="Disordered" evidence="2">
    <location>
        <begin position="853"/>
        <end position="1135"/>
    </location>
</feature>
<keyword evidence="1" id="KW-0694">RNA-binding</keyword>
<dbReference type="RefSeq" id="XP_038736579.1">
    <property type="nucleotide sequence ID" value="XM_038872021.1"/>
</dbReference>
<organism evidence="4 5">
    <name type="scientific">Botrytis byssoidea</name>
    <dbReference type="NCBI Taxonomy" id="139641"/>
    <lineage>
        <taxon>Eukaryota</taxon>
        <taxon>Fungi</taxon>
        <taxon>Dikarya</taxon>
        <taxon>Ascomycota</taxon>
        <taxon>Pezizomycotina</taxon>
        <taxon>Leotiomycetes</taxon>
        <taxon>Helotiales</taxon>
        <taxon>Sclerotiniaceae</taxon>
        <taxon>Botrytis</taxon>
    </lineage>
</organism>
<evidence type="ECO:0000256" key="2">
    <source>
        <dbReference type="SAM" id="MobiDB-lite"/>
    </source>
</evidence>
<proteinExistence type="predicted"/>
<sequence length="1182" mass="130218">MSRPPYYVPIHMTENSRPPQAPHPMESNPERWDVRNLPDMPAWISTDRGRFPKRESAPTAIPCIAHCDVVADAKAKATSLFDLYPDIVCYVRKPTNWDDLYFLWDAADIQLESPGFLYYVMFFIGEENERRKPKIQKEVNDEINEYTEAWVTNHRDLVLNSAAGSMYQYFCQDEPEEVAPELKSTVEAALENCRLRLLQAMTTTNSVPSHDANQPLHPQAPIASSSRAVSGNGTRHIQAGNQVNRSAIAPMTGKAAGINLALHGCNPMQLQSKSSFHGNRTASMPLNPVAQKQLKSANRGEATAGMTWAYPQQQPLNYDRYTKNQHGMGKKINATTSLNASPTRSESYQNENGLHNKSRHRRNSIETHQIRGLQWFGPHGPQPHKLMYPSQNNQQQNMFNSTRGSPPRALQLEPIYFRNDLAPVPFINNFSHRMGKDSVGSRMELPNDARNVKNFENSKMSQPLADVGGIEGAPKLYKTDDFCLYTYDSSASRYSSGRTLYMTGADLAMFYSHELKNLMSEVGKVLSIKFLLRPNNNGPTFITFDGDVLAMAIERFDGYKMPNGRILTAGYPLENSRERSGSNSSYHSYHGDNENRYVFNPAAENRAWPKKNSISQHRPSKSQSGQNQFRYQSGNRMTPGNDSDPFPYTQDPQSIPPYSLTQAPLQQFPGHGLSAAFTEVIQHDRGVGAYLQQQTPRAVLNSRTNTTGTAPNRSYSGVQADRHRCGTRPGADHNMANLPNRPVNKKENSPIKKNFSKSRPSGKNSTNSPGRRQKKTVDQDTSGNTTPIKTPVRSTSRIQLNDQNSLASPKASPIEESTSSTTGQSLATEIKVDTVAAMKTGNIEQVPVEILESPGPVDSSLPEPLGGTVAAMDSDSMSQGKPKKSKKNKKQFKSNSKAEIDKENNIGVIPAILSPTESTITNPSFGGEDTLFSGDSTRKPSFSSTESISNDTSKDFILQQATRDVTAIPKDSEQTTGKSLDNEVKSEVISTPSVTTASISPNAPLAKSNHKKSKTHGSSKDFKKQSQSNLSDNNKVSSTTNTGPARNTEPKAIKQQGKISKDGGAESSGQQEQSKTDLKNKKKRSLPEVNQEKGQSTVSVDPTDSNEWPPLTPSKSSPSSIADGKPPQIPALPALNNRRTKEVILPALPLKPHRQSDYTLGSKAWPFVRKCKRKVSIGGSGG</sequence>
<comment type="caution">
    <text evidence="4">The sequence shown here is derived from an EMBL/GenBank/DDBJ whole genome shotgun (WGS) entry which is preliminary data.</text>
</comment>
<evidence type="ECO:0000259" key="3">
    <source>
        <dbReference type="PROSITE" id="PS50102"/>
    </source>
</evidence>
<dbReference type="SUPFAM" id="SSF54928">
    <property type="entry name" value="RNA-binding domain, RBD"/>
    <property type="match status" value="1"/>
</dbReference>
<feature type="compositionally biased region" description="Polar residues" evidence="2">
    <location>
        <begin position="779"/>
        <end position="807"/>
    </location>
</feature>
<accession>A0A9P5IRZ5</accession>
<feature type="region of interest" description="Disordered" evidence="2">
    <location>
        <begin position="334"/>
        <end position="362"/>
    </location>
</feature>
<evidence type="ECO:0000256" key="1">
    <source>
        <dbReference type="PROSITE-ProRule" id="PRU00176"/>
    </source>
</evidence>
<feature type="region of interest" description="Disordered" evidence="2">
    <location>
        <begin position="609"/>
        <end position="666"/>
    </location>
</feature>
<dbReference type="Proteomes" id="UP000710849">
    <property type="component" value="Unassembled WGS sequence"/>
</dbReference>
<dbReference type="AlphaFoldDB" id="A0A9P5IRZ5"/>
<dbReference type="PROSITE" id="PS50102">
    <property type="entry name" value="RRM"/>
    <property type="match status" value="1"/>
</dbReference>
<dbReference type="InterPro" id="IPR035979">
    <property type="entry name" value="RBD_domain_sf"/>
</dbReference>
<feature type="compositionally biased region" description="Polar residues" evidence="2">
    <location>
        <begin position="988"/>
        <end position="1001"/>
    </location>
</feature>
<reference evidence="4 5" key="1">
    <citation type="journal article" date="2020" name="Genome Biol. Evol.">
        <title>Comparative genomics of Sclerotiniaceae.</title>
        <authorList>
            <person name="Valero Jimenez C.A."/>
            <person name="Steentjes M."/>
            <person name="Scholten O.E."/>
            <person name="Van Kan J.A.L."/>
        </authorList>
    </citation>
    <scope>NUCLEOTIDE SEQUENCE [LARGE SCALE GENOMIC DNA]</scope>
    <source>
        <strain evidence="4 5">MUCL 94</strain>
    </source>
</reference>
<feature type="compositionally biased region" description="Polar residues" evidence="2">
    <location>
        <begin position="815"/>
        <end position="825"/>
    </location>
</feature>
<feature type="compositionally biased region" description="Polar residues" evidence="2">
    <location>
        <begin position="334"/>
        <end position="355"/>
    </location>
</feature>
<feature type="compositionally biased region" description="Polar residues" evidence="2">
    <location>
        <begin position="757"/>
        <end position="770"/>
    </location>
</feature>
<feature type="compositionally biased region" description="Polar residues" evidence="2">
    <location>
        <begin position="692"/>
        <end position="717"/>
    </location>
</feature>
<feature type="compositionally biased region" description="Polar residues" evidence="2">
    <location>
        <begin position="612"/>
        <end position="641"/>
    </location>
</feature>